<dbReference type="CDD" id="cd02440">
    <property type="entry name" value="AdoMet_MTases"/>
    <property type="match status" value="1"/>
</dbReference>
<name>A0ABP7M2I3_9GAMM</name>
<feature type="domain" description="Methyltransferase type 12" evidence="1">
    <location>
        <begin position="61"/>
        <end position="157"/>
    </location>
</feature>
<gene>
    <name evidence="2" type="ORF">GCM10022277_05200</name>
</gene>
<organism evidence="2 3">
    <name type="scientific">Litoribacillus peritrichatus</name>
    <dbReference type="NCBI Taxonomy" id="718191"/>
    <lineage>
        <taxon>Bacteria</taxon>
        <taxon>Pseudomonadati</taxon>
        <taxon>Pseudomonadota</taxon>
        <taxon>Gammaproteobacteria</taxon>
        <taxon>Oceanospirillales</taxon>
        <taxon>Oceanospirillaceae</taxon>
        <taxon>Litoribacillus</taxon>
    </lineage>
</organism>
<dbReference type="RefSeq" id="WP_344795188.1">
    <property type="nucleotide sequence ID" value="NZ_BAABBN010000004.1"/>
</dbReference>
<proteinExistence type="predicted"/>
<dbReference type="PANTHER" id="PTHR43861">
    <property type="entry name" value="TRANS-ACONITATE 2-METHYLTRANSFERASE-RELATED"/>
    <property type="match status" value="1"/>
</dbReference>
<protein>
    <submittedName>
        <fullName evidence="2">Class I SAM-dependent methyltransferase</fullName>
    </submittedName>
</protein>
<dbReference type="PANTHER" id="PTHR43861:SF1">
    <property type="entry name" value="TRANS-ACONITATE 2-METHYLTRANSFERASE"/>
    <property type="match status" value="1"/>
</dbReference>
<keyword evidence="3" id="KW-1185">Reference proteome</keyword>
<evidence type="ECO:0000313" key="3">
    <source>
        <dbReference type="Proteomes" id="UP001501565"/>
    </source>
</evidence>
<sequence length="454" mass="52076">MDSNYLEEVRRQYEEYPYPERNPEVEKGTLLSTKSSSLDCINHYCFEGNLNHTENFRVLIAGGGTGDCTIYLAEQLRNTNAEVVYLDMSTASMAVAQERAKVRQLTNIQWVHDSILNLQSLNLGQFDYITCTGVLHHLSSPEAGLAALKSVLKKNGSIFLMLYGTYGRTAVYQMQDLMKRVNQTTEDIRAKISNTKKVLNCLPDTNWFKFNKQIFNLDLASDIGIYDLLLHSQDRSYTTTELYEFVESQGLVLNTMFELESALGRMIFDPKTFLNDPQLIQEVMSLPKREQEAISELLYGQRIKHCCYISNASNKEAQFTNKDLVPIHSITSQGAVEFEDLKKQFNGNGEKIRINIAVEIFRRECTKDLFNAIDGKKSIGEIVVEVSQLNPNESLENIYSQFYKIYNALNNTGLMFLKSKNTPEYPQMVEMQSRVVSIYGRDECQKIYNKYFKK</sequence>
<dbReference type="EMBL" id="BAABBN010000004">
    <property type="protein sequence ID" value="GAA3913538.1"/>
    <property type="molecule type" value="Genomic_DNA"/>
</dbReference>
<dbReference type="Proteomes" id="UP001501565">
    <property type="component" value="Unassembled WGS sequence"/>
</dbReference>
<keyword evidence="2" id="KW-0489">Methyltransferase</keyword>
<dbReference type="Gene3D" id="3.40.50.150">
    <property type="entry name" value="Vaccinia Virus protein VP39"/>
    <property type="match status" value="1"/>
</dbReference>
<dbReference type="GO" id="GO:0008168">
    <property type="term" value="F:methyltransferase activity"/>
    <property type="evidence" value="ECO:0007669"/>
    <property type="project" value="UniProtKB-KW"/>
</dbReference>
<dbReference type="InterPro" id="IPR029063">
    <property type="entry name" value="SAM-dependent_MTases_sf"/>
</dbReference>
<keyword evidence="2" id="KW-0808">Transferase</keyword>
<dbReference type="GO" id="GO:0032259">
    <property type="term" value="P:methylation"/>
    <property type="evidence" value="ECO:0007669"/>
    <property type="project" value="UniProtKB-KW"/>
</dbReference>
<accession>A0ABP7M2I3</accession>
<evidence type="ECO:0000313" key="2">
    <source>
        <dbReference type="EMBL" id="GAA3913538.1"/>
    </source>
</evidence>
<comment type="caution">
    <text evidence="2">The sequence shown here is derived from an EMBL/GenBank/DDBJ whole genome shotgun (WGS) entry which is preliminary data.</text>
</comment>
<evidence type="ECO:0000259" key="1">
    <source>
        <dbReference type="Pfam" id="PF08242"/>
    </source>
</evidence>
<dbReference type="SUPFAM" id="SSF53335">
    <property type="entry name" value="S-adenosyl-L-methionine-dependent methyltransferases"/>
    <property type="match status" value="1"/>
</dbReference>
<reference evidence="3" key="1">
    <citation type="journal article" date="2019" name="Int. J. Syst. Evol. Microbiol.">
        <title>The Global Catalogue of Microorganisms (GCM) 10K type strain sequencing project: providing services to taxonomists for standard genome sequencing and annotation.</title>
        <authorList>
            <consortium name="The Broad Institute Genomics Platform"/>
            <consortium name="The Broad Institute Genome Sequencing Center for Infectious Disease"/>
            <person name="Wu L."/>
            <person name="Ma J."/>
        </authorList>
    </citation>
    <scope>NUCLEOTIDE SEQUENCE [LARGE SCALE GENOMIC DNA]</scope>
    <source>
        <strain evidence="3">JCM 17551</strain>
    </source>
</reference>
<dbReference type="Pfam" id="PF08242">
    <property type="entry name" value="Methyltransf_12"/>
    <property type="match status" value="1"/>
</dbReference>
<dbReference type="InterPro" id="IPR013217">
    <property type="entry name" value="Methyltransf_12"/>
</dbReference>